<dbReference type="RefSeq" id="WP_309801980.1">
    <property type="nucleotide sequence ID" value="NZ_JAVDPW010000020.1"/>
</dbReference>
<keyword evidence="4" id="KW-1185">Reference proteome</keyword>
<evidence type="ECO:0000259" key="2">
    <source>
        <dbReference type="SMART" id="SM01007"/>
    </source>
</evidence>
<sequence>MTALLHTAAAPVPGAHTEARVDLAAAFRWFARLGMHESIANHMSVAVSEDGSRFLINPCRLHFSRVTAGSLLLLDAHDPTTLDKPDAPDPTAWYLHARLHARLPHARCVMHLHSKYATALASLADSTMHPIDMNTARFFGRVAIDDGFAGMALSDEEGDRQAALMTEGKTVLLMANHGVLVIGATVADAFDELYYFERAAETLITCYATGQPLRVLPDDVARLTEQQWRGYGRFAADHLDNVKAILDEGEPGYRG</sequence>
<evidence type="ECO:0000313" key="4">
    <source>
        <dbReference type="Proteomes" id="UP001262410"/>
    </source>
</evidence>
<name>A0ABU1K0P4_9PROT</name>
<comment type="similarity">
    <text evidence="1">Belongs to the aldolase class II family.</text>
</comment>
<feature type="domain" description="Class II aldolase/adducin N-terminal" evidence="2">
    <location>
        <begin position="21"/>
        <end position="204"/>
    </location>
</feature>
<dbReference type="InterPro" id="IPR001303">
    <property type="entry name" value="Aldolase_II/adducin_N"/>
</dbReference>
<protein>
    <submittedName>
        <fullName evidence="3">Ribulose-5-phosphate 4-epimerase/fuculose-1-phosphate aldolase</fullName>
    </submittedName>
</protein>
<dbReference type="NCBIfam" id="NF005689">
    <property type="entry name" value="PRK07490.1"/>
    <property type="match status" value="1"/>
</dbReference>
<dbReference type="InterPro" id="IPR051017">
    <property type="entry name" value="Aldolase-II_Adducin_sf"/>
</dbReference>
<dbReference type="PANTHER" id="PTHR10672">
    <property type="entry name" value="ADDUCIN"/>
    <property type="match status" value="1"/>
</dbReference>
<dbReference type="PANTHER" id="PTHR10672:SF3">
    <property type="entry name" value="PROTEIN HU-LI TAI SHAO"/>
    <property type="match status" value="1"/>
</dbReference>
<dbReference type="SMART" id="SM01007">
    <property type="entry name" value="Aldolase_II"/>
    <property type="match status" value="1"/>
</dbReference>
<proteinExistence type="inferred from homology"/>
<dbReference type="Pfam" id="PF00596">
    <property type="entry name" value="Aldolase_II"/>
    <property type="match status" value="1"/>
</dbReference>
<dbReference type="Proteomes" id="UP001262410">
    <property type="component" value="Unassembled WGS sequence"/>
</dbReference>
<dbReference type="Gene3D" id="3.40.225.10">
    <property type="entry name" value="Class II aldolase/adducin N-terminal domain"/>
    <property type="match status" value="1"/>
</dbReference>
<reference evidence="3 4" key="1">
    <citation type="submission" date="2023-07" db="EMBL/GenBank/DDBJ databases">
        <title>Sorghum-associated microbial communities from plants grown in Nebraska, USA.</title>
        <authorList>
            <person name="Schachtman D."/>
        </authorList>
    </citation>
    <scope>NUCLEOTIDE SEQUENCE [LARGE SCALE GENOMIC DNA]</scope>
    <source>
        <strain evidence="3 4">584</strain>
    </source>
</reference>
<organism evidence="3 4">
    <name type="scientific">Inquilinus ginsengisoli</name>
    <dbReference type="NCBI Taxonomy" id="363840"/>
    <lineage>
        <taxon>Bacteria</taxon>
        <taxon>Pseudomonadati</taxon>
        <taxon>Pseudomonadota</taxon>
        <taxon>Alphaproteobacteria</taxon>
        <taxon>Rhodospirillales</taxon>
        <taxon>Rhodospirillaceae</taxon>
        <taxon>Inquilinus</taxon>
    </lineage>
</organism>
<gene>
    <name evidence="3" type="ORF">E9232_007002</name>
</gene>
<comment type="caution">
    <text evidence="3">The sequence shown here is derived from an EMBL/GenBank/DDBJ whole genome shotgun (WGS) entry which is preliminary data.</text>
</comment>
<dbReference type="EMBL" id="JAVDPW010000020">
    <property type="protein sequence ID" value="MDR6294448.1"/>
    <property type="molecule type" value="Genomic_DNA"/>
</dbReference>
<dbReference type="SUPFAM" id="SSF53639">
    <property type="entry name" value="AraD/HMP-PK domain-like"/>
    <property type="match status" value="1"/>
</dbReference>
<accession>A0ABU1K0P4</accession>
<evidence type="ECO:0000313" key="3">
    <source>
        <dbReference type="EMBL" id="MDR6294448.1"/>
    </source>
</evidence>
<evidence type="ECO:0000256" key="1">
    <source>
        <dbReference type="ARBA" id="ARBA00037961"/>
    </source>
</evidence>
<dbReference type="InterPro" id="IPR036409">
    <property type="entry name" value="Aldolase_II/adducin_N_sf"/>
</dbReference>